<feature type="domain" description="Cadherin" evidence="2">
    <location>
        <begin position="199"/>
        <end position="298"/>
    </location>
</feature>
<dbReference type="GO" id="GO:0005509">
    <property type="term" value="F:calcium ion binding"/>
    <property type="evidence" value="ECO:0007669"/>
    <property type="project" value="InterPro"/>
</dbReference>
<organism evidence="3 4">
    <name type="scientific">Aphanocapsa feldmannii 277cV</name>
    <dbReference type="NCBI Taxonomy" id="2507553"/>
    <lineage>
        <taxon>Bacteria</taxon>
        <taxon>Bacillati</taxon>
        <taxon>Cyanobacteriota</taxon>
        <taxon>Cyanophyceae</taxon>
        <taxon>Oscillatoriophycideae</taxon>
        <taxon>Chroococcales</taxon>
        <taxon>Microcystaceae</taxon>
        <taxon>Aphanocapsa</taxon>
    </lineage>
</organism>
<feature type="region of interest" description="Disordered" evidence="1">
    <location>
        <begin position="500"/>
        <end position="534"/>
    </location>
</feature>
<feature type="region of interest" description="Disordered" evidence="1">
    <location>
        <begin position="1"/>
        <end position="28"/>
    </location>
</feature>
<evidence type="ECO:0000256" key="1">
    <source>
        <dbReference type="SAM" id="MobiDB-lite"/>
    </source>
</evidence>
<dbReference type="PROSITE" id="PS50268">
    <property type="entry name" value="CADHERIN_2"/>
    <property type="match status" value="1"/>
</dbReference>
<proteinExistence type="predicted"/>
<dbReference type="AlphaFoldDB" id="A0A524RQN7"/>
<dbReference type="Proteomes" id="UP000317990">
    <property type="component" value="Unassembled WGS sequence"/>
</dbReference>
<feature type="compositionally biased region" description="Polar residues" evidence="1">
    <location>
        <begin position="524"/>
        <end position="534"/>
    </location>
</feature>
<dbReference type="GO" id="GO:0007156">
    <property type="term" value="P:homophilic cell adhesion via plasma membrane adhesion molecules"/>
    <property type="evidence" value="ECO:0007669"/>
    <property type="project" value="InterPro"/>
</dbReference>
<evidence type="ECO:0000313" key="3">
    <source>
        <dbReference type="EMBL" id="TGG96129.1"/>
    </source>
</evidence>
<sequence length="687" mass="70980">MAGDDDITTTEDTAVTITPAGNDSDAEGDTLSVTAVTEPSNGSAALDTTTNIVTYTPAANYHGPDSFTYTVSDGNGGTATGTVNLTVSSVEDFPDLSMYNPYNISTTEDTPVSINLPLNDTDADGDTLILAVNTPPSNGSATLADDGRTIIYTPKAHYNSNDNGTDTPDSFTYTVSDGKTTFTGTVNITVSSVNDAPVAVDDNITTKEDESVTINITDQVLNNDTDVEEDDLTVTNVTSGNNGTTELKAGDGTIIYTPAADYHGTDSFTYTISDGNGGTATGTINITVSSVNDAGPVTTDDNITTTQDTPVSINIATEVLNNDTDEDGDTLTVTNVTSGNNGTASLSEDGSTIIYTPSANYYGPDSFTYTVSDGNGGEATGTVNVKVLSVPVAGDDNITTTEDTAVSINVETDVLSNDTDADGDDLSVTEVSQPSNGTVELADDGSTITYTPNDNYYGDDSFTYTVSDGTNTNTGTVNLTVSAVNDDKPVAVDDTITTPEDVPVSITPASNDTDADEQDDLSVTEVSQPSNGSAVLDTSTSIITYTPAANYHGPDSFTYTVSDGTDKTDTGTVNITVSSVNDAGPVAVDDTITTLEDTPVSITPASNDTDEDLDPLSVTVNTPPSNGSVILESDGMTIIYTPNGDYHGTDSFTYTVSDGTEIDTGTVNITVSSVNDDPVALEDNITT</sequence>
<reference evidence="3 4" key="1">
    <citation type="journal article" date="2019" name="mSystems">
        <title>Life at home and on the roam: Genomic adaptions reflect the dual lifestyle of an intracellular, facultative symbiont.</title>
        <authorList>
            <person name="Burgsdorf I."/>
        </authorList>
    </citation>
    <scope>NUCLEOTIDE SEQUENCE [LARGE SCALE GENOMIC DNA]</scope>
    <source>
        <strain evidence="3">277cV</strain>
    </source>
</reference>
<dbReference type="GO" id="GO:0016020">
    <property type="term" value="C:membrane"/>
    <property type="evidence" value="ECO:0007669"/>
    <property type="project" value="InterPro"/>
</dbReference>
<accession>A0A524RQN7</accession>
<dbReference type="GO" id="GO:0009653">
    <property type="term" value="P:anatomical structure morphogenesis"/>
    <property type="evidence" value="ECO:0007669"/>
    <property type="project" value="TreeGrafter"/>
</dbReference>
<dbReference type="EMBL" id="SRMO01000027">
    <property type="protein sequence ID" value="TGG96129.1"/>
    <property type="molecule type" value="Genomic_DNA"/>
</dbReference>
<comment type="caution">
    <text evidence="3">The sequence shown here is derived from an EMBL/GenBank/DDBJ whole genome shotgun (WGS) entry which is preliminary data.</text>
</comment>
<dbReference type="PANTHER" id="PTHR45739:SF11">
    <property type="entry name" value="FRAS1-RELATED EXTRACELLULAR MATRIX PROTEIN 1-LIKE ISOFORM X1"/>
    <property type="match status" value="1"/>
</dbReference>
<feature type="compositionally biased region" description="Acidic residues" evidence="1">
    <location>
        <begin position="513"/>
        <end position="522"/>
    </location>
</feature>
<dbReference type="InterPro" id="IPR051561">
    <property type="entry name" value="FRAS1_ECM"/>
</dbReference>
<dbReference type="NCBIfam" id="NF012211">
    <property type="entry name" value="tand_rpt_95"/>
    <property type="match status" value="7"/>
</dbReference>
<name>A0A524RQN7_9CHRO</name>
<dbReference type="Pfam" id="PF17963">
    <property type="entry name" value="Big_9"/>
    <property type="match status" value="7"/>
</dbReference>
<dbReference type="Gene3D" id="2.60.40.3440">
    <property type="match status" value="6"/>
</dbReference>
<dbReference type="InterPro" id="IPR002126">
    <property type="entry name" value="Cadherin-like_dom"/>
</dbReference>
<gene>
    <name evidence="3" type="ORF">ERJ67_01390</name>
</gene>
<feature type="non-terminal residue" evidence="3">
    <location>
        <position position="687"/>
    </location>
</feature>
<evidence type="ECO:0000313" key="4">
    <source>
        <dbReference type="Proteomes" id="UP000317990"/>
    </source>
</evidence>
<dbReference type="Gene3D" id="2.60.40.2810">
    <property type="match status" value="1"/>
</dbReference>
<evidence type="ECO:0000259" key="2">
    <source>
        <dbReference type="PROSITE" id="PS50268"/>
    </source>
</evidence>
<protein>
    <submittedName>
        <fullName evidence="3">Tandem-95 repeat protein</fullName>
    </submittedName>
</protein>
<dbReference type="PANTHER" id="PTHR45739">
    <property type="entry name" value="MATRIX PROTEIN, PUTATIVE-RELATED"/>
    <property type="match status" value="1"/>
</dbReference>